<feature type="transmembrane region" description="Helical" evidence="1">
    <location>
        <begin position="89"/>
        <end position="114"/>
    </location>
</feature>
<dbReference type="Proteomes" id="UP000321612">
    <property type="component" value="Unassembled WGS sequence"/>
</dbReference>
<sequence>MNPLVLNFLFLVILGFFCSFPKPKKSKNKFFVLISFSTLLFLRTFVDIQSVPDLHSYILGFKQMIDVDFLKVPITELYYVKIPEIGFRYLMKICGLVSSSFVFFLFVYGLLWLCGYIKVMKSYSPYIILSILFLVVGNFNQSIFVIRQHLAIVVVFLSYKYIIEKKLLKYLLIIFLAFMLHQATIIVFPLYFLYHVNGRKKIILTIISCAVFIYFNFAYFLAKMGTEVLQGYASYVESDIKTNSTLSFIIGIELLLYILILKKNILNKGINKLLFLSLSMGLVISICGIGFNPTSRMVMYYTSVSFLTVPIMVKYAKSSLVKNLIILLFLSLYTYMTFFGSGFVFLSDFRLDL</sequence>
<keyword evidence="1" id="KW-0812">Transmembrane</keyword>
<gene>
    <name evidence="2" type="ORF">ETF27_06305</name>
</gene>
<keyword evidence="3" id="KW-1185">Reference proteome</keyword>
<feature type="transmembrane region" description="Helical" evidence="1">
    <location>
        <begin position="325"/>
        <end position="346"/>
    </location>
</feature>
<dbReference type="InterPro" id="IPR049458">
    <property type="entry name" value="EpsG-like"/>
</dbReference>
<feature type="transmembrane region" description="Helical" evidence="1">
    <location>
        <begin position="170"/>
        <end position="193"/>
    </location>
</feature>
<name>A0A5C8GJC6_9BACT</name>
<feature type="transmembrane region" description="Helical" evidence="1">
    <location>
        <begin position="242"/>
        <end position="261"/>
    </location>
</feature>
<comment type="caution">
    <text evidence="2">The sequence shown here is derived from an EMBL/GenBank/DDBJ whole genome shotgun (WGS) entry which is preliminary data.</text>
</comment>
<protein>
    <submittedName>
        <fullName evidence="2">EpsG family protein</fullName>
    </submittedName>
</protein>
<accession>A0A5C8GJC6</accession>
<dbReference type="EMBL" id="SDIK01000046">
    <property type="protein sequence ID" value="TXJ62040.1"/>
    <property type="molecule type" value="Genomic_DNA"/>
</dbReference>
<evidence type="ECO:0000256" key="1">
    <source>
        <dbReference type="SAM" id="Phobius"/>
    </source>
</evidence>
<keyword evidence="1" id="KW-1133">Transmembrane helix</keyword>
<dbReference type="AlphaFoldDB" id="A0A5C8GJC6"/>
<reference evidence="3" key="1">
    <citation type="submission" date="2019-05" db="EMBL/GenBank/DDBJ databases">
        <title>Prevotella brunnea sp. nov., isolated from a wound of a patient.</title>
        <authorList>
            <person name="Buhl M."/>
        </authorList>
    </citation>
    <scope>NUCLEOTIDE SEQUENCE [LARGE SCALE GENOMIC DNA]</scope>
    <source>
        <strain evidence="3">A2672</strain>
    </source>
</reference>
<feature type="transmembrane region" description="Helical" evidence="1">
    <location>
        <begin position="202"/>
        <end position="222"/>
    </location>
</feature>
<evidence type="ECO:0000313" key="2">
    <source>
        <dbReference type="EMBL" id="TXJ62040.1"/>
    </source>
</evidence>
<feature type="transmembrane region" description="Helical" evidence="1">
    <location>
        <begin position="126"/>
        <end position="150"/>
    </location>
</feature>
<dbReference type="RefSeq" id="WP_130830454.1">
    <property type="nucleotide sequence ID" value="NZ_SDIK01000046.1"/>
</dbReference>
<feature type="transmembrane region" description="Helical" evidence="1">
    <location>
        <begin position="6"/>
        <end position="23"/>
    </location>
</feature>
<organism evidence="2 3">
    <name type="scientific">Prevotella brunnea</name>
    <dbReference type="NCBI Taxonomy" id="2508867"/>
    <lineage>
        <taxon>Bacteria</taxon>
        <taxon>Pseudomonadati</taxon>
        <taxon>Bacteroidota</taxon>
        <taxon>Bacteroidia</taxon>
        <taxon>Bacteroidales</taxon>
        <taxon>Prevotellaceae</taxon>
        <taxon>Prevotella</taxon>
    </lineage>
</organism>
<proteinExistence type="predicted"/>
<dbReference type="Pfam" id="PF14897">
    <property type="entry name" value="EpsG"/>
    <property type="match status" value="1"/>
</dbReference>
<dbReference type="OrthoDB" id="1061912at2"/>
<keyword evidence="1" id="KW-0472">Membrane</keyword>
<evidence type="ECO:0000313" key="3">
    <source>
        <dbReference type="Proteomes" id="UP000321612"/>
    </source>
</evidence>
<feature type="transmembrane region" description="Helical" evidence="1">
    <location>
        <begin position="273"/>
        <end position="291"/>
    </location>
</feature>
<feature type="transmembrane region" description="Helical" evidence="1">
    <location>
        <begin position="297"/>
        <end position="313"/>
    </location>
</feature>